<evidence type="ECO:0000313" key="2">
    <source>
        <dbReference type="EMBL" id="KAF1831942.1"/>
    </source>
</evidence>
<gene>
    <name evidence="2" type="ORF">BDW02DRAFT_605237</name>
</gene>
<name>A0A6A5KAX6_9PLEO</name>
<evidence type="ECO:0000256" key="1">
    <source>
        <dbReference type="SAM" id="MobiDB-lite"/>
    </source>
</evidence>
<dbReference type="Proteomes" id="UP000800040">
    <property type="component" value="Unassembled WGS sequence"/>
</dbReference>
<dbReference type="AlphaFoldDB" id="A0A6A5KAX6"/>
<proteinExistence type="predicted"/>
<organism evidence="2 3">
    <name type="scientific">Decorospora gaudefroyi</name>
    <dbReference type="NCBI Taxonomy" id="184978"/>
    <lineage>
        <taxon>Eukaryota</taxon>
        <taxon>Fungi</taxon>
        <taxon>Dikarya</taxon>
        <taxon>Ascomycota</taxon>
        <taxon>Pezizomycotina</taxon>
        <taxon>Dothideomycetes</taxon>
        <taxon>Pleosporomycetidae</taxon>
        <taxon>Pleosporales</taxon>
        <taxon>Pleosporineae</taxon>
        <taxon>Pleosporaceae</taxon>
        <taxon>Decorospora</taxon>
    </lineage>
</organism>
<dbReference type="OrthoDB" id="5335493at2759"/>
<keyword evidence="3" id="KW-1185">Reference proteome</keyword>
<protein>
    <submittedName>
        <fullName evidence="2">Uncharacterized protein</fullName>
    </submittedName>
</protein>
<dbReference type="EMBL" id="ML975350">
    <property type="protein sequence ID" value="KAF1831942.1"/>
    <property type="molecule type" value="Genomic_DNA"/>
</dbReference>
<feature type="region of interest" description="Disordered" evidence="1">
    <location>
        <begin position="98"/>
        <end position="140"/>
    </location>
</feature>
<feature type="compositionally biased region" description="Basic and acidic residues" evidence="1">
    <location>
        <begin position="100"/>
        <end position="116"/>
    </location>
</feature>
<reference evidence="2" key="1">
    <citation type="submission" date="2020-01" db="EMBL/GenBank/DDBJ databases">
        <authorList>
            <consortium name="DOE Joint Genome Institute"/>
            <person name="Haridas S."/>
            <person name="Albert R."/>
            <person name="Binder M."/>
            <person name="Bloem J."/>
            <person name="Labutti K."/>
            <person name="Salamov A."/>
            <person name="Andreopoulos B."/>
            <person name="Baker S.E."/>
            <person name="Barry K."/>
            <person name="Bills G."/>
            <person name="Bluhm B.H."/>
            <person name="Cannon C."/>
            <person name="Castanera R."/>
            <person name="Culley D.E."/>
            <person name="Daum C."/>
            <person name="Ezra D."/>
            <person name="Gonzalez J.B."/>
            <person name="Henrissat B."/>
            <person name="Kuo A."/>
            <person name="Liang C."/>
            <person name="Lipzen A."/>
            <person name="Lutzoni F."/>
            <person name="Magnuson J."/>
            <person name="Mondo S."/>
            <person name="Nolan M."/>
            <person name="Ohm R."/>
            <person name="Pangilinan J."/>
            <person name="Park H.-J."/>
            <person name="Ramirez L."/>
            <person name="Alfaro M."/>
            <person name="Sun H."/>
            <person name="Tritt A."/>
            <person name="Yoshinaga Y."/>
            <person name="Zwiers L.-H."/>
            <person name="Turgeon B.G."/>
            <person name="Goodwin S.B."/>
            <person name="Spatafora J.W."/>
            <person name="Crous P.W."/>
            <person name="Grigoriev I.V."/>
        </authorList>
    </citation>
    <scope>NUCLEOTIDE SEQUENCE</scope>
    <source>
        <strain evidence="2">P77</strain>
    </source>
</reference>
<sequence length="358" mass="41288">MPQLQTRIRDLARYGDPSRYFTVQKFPPPEDKRFTIHFEYRYKFPAPPKQKNDDLICMVIKAIRELSRDNMLLAASGIWPHAMNSTLPIWPGQANGATKILDDRKSPGAQEGEERRKIQRTVDSSEEVPPEYRSSRLLTEGENRNGVPRAIIAQQTWWAKNGKRFRLMALPPEIRAIIFRQALGENIYPNARHDDALGVEKVTLGSRKGNIPHDDLEYDVGVRPDPLNYAVLCLNKSLRSEALKAGLEGTRKHFVDFRSHERVVTAAVTPSRYNWLSRIHLSQNITQYFERFGVSINPVIHLQHANRNGALLQKIPSLKNLELYFQCPYRVDNDANIPNPWYDFYMDNYLQVSNGLYS</sequence>
<evidence type="ECO:0000313" key="3">
    <source>
        <dbReference type="Proteomes" id="UP000800040"/>
    </source>
</evidence>
<accession>A0A6A5KAX6</accession>